<organism evidence="16 17">
    <name type="scientific">Owenia fusiformis</name>
    <name type="common">Polychaete worm</name>
    <dbReference type="NCBI Taxonomy" id="6347"/>
    <lineage>
        <taxon>Eukaryota</taxon>
        <taxon>Metazoa</taxon>
        <taxon>Spiralia</taxon>
        <taxon>Lophotrochozoa</taxon>
        <taxon>Annelida</taxon>
        <taxon>Polychaeta</taxon>
        <taxon>Sedentaria</taxon>
        <taxon>Canalipalpata</taxon>
        <taxon>Sabellida</taxon>
        <taxon>Oweniida</taxon>
        <taxon>Oweniidae</taxon>
        <taxon>Owenia</taxon>
    </lineage>
</organism>
<name>A0A8S4PKE9_OWEFU</name>
<dbReference type="FunFam" id="1.20.1730.10:FF:000008">
    <property type="entry name" value="High affinity choline transporter 1"/>
    <property type="match status" value="1"/>
</dbReference>
<evidence type="ECO:0000313" key="17">
    <source>
        <dbReference type="Proteomes" id="UP000749559"/>
    </source>
</evidence>
<feature type="compositionally biased region" description="Polar residues" evidence="14">
    <location>
        <begin position="526"/>
        <end position="540"/>
    </location>
</feature>
<dbReference type="Pfam" id="PF00474">
    <property type="entry name" value="SSF"/>
    <property type="match status" value="1"/>
</dbReference>
<comment type="caution">
    <text evidence="16">The sequence shown here is derived from an EMBL/GenBank/DDBJ whole genome shotgun (WGS) entry which is preliminary data.</text>
</comment>
<feature type="transmembrane region" description="Helical" evidence="15">
    <location>
        <begin position="382"/>
        <end position="404"/>
    </location>
</feature>
<dbReference type="PROSITE" id="PS50283">
    <property type="entry name" value="NA_SOLUT_SYMP_3"/>
    <property type="match status" value="1"/>
</dbReference>
<dbReference type="OrthoDB" id="546820at2759"/>
<dbReference type="InterPro" id="IPR052244">
    <property type="entry name" value="Choline_transporter"/>
</dbReference>
<keyword evidence="3" id="KW-0813">Transport</keyword>
<gene>
    <name evidence="16" type="ORF">OFUS_LOCUS19307</name>
</gene>
<evidence type="ECO:0000256" key="7">
    <source>
        <dbReference type="ARBA" id="ARBA00022989"/>
    </source>
</evidence>
<keyword evidence="4 15" id="KW-0812">Transmembrane</keyword>
<protein>
    <recommendedName>
        <fullName evidence="18">High-affinity choline transporter 1</fullName>
    </recommendedName>
</protein>
<keyword evidence="11" id="KW-0325">Glycoprotein</keyword>
<keyword evidence="8" id="KW-0915">Sodium</keyword>
<evidence type="ECO:0000256" key="9">
    <source>
        <dbReference type="ARBA" id="ARBA00023065"/>
    </source>
</evidence>
<dbReference type="Proteomes" id="UP000749559">
    <property type="component" value="Unassembled WGS sequence"/>
</dbReference>
<keyword evidence="12" id="KW-0739">Sodium transport</keyword>
<evidence type="ECO:0000256" key="4">
    <source>
        <dbReference type="ARBA" id="ARBA00022692"/>
    </source>
</evidence>
<evidence type="ECO:0000256" key="1">
    <source>
        <dbReference type="ARBA" id="ARBA00004141"/>
    </source>
</evidence>
<feature type="transmembrane region" description="Helical" evidence="15">
    <location>
        <begin position="437"/>
        <end position="455"/>
    </location>
</feature>
<keyword evidence="10 15" id="KW-0472">Membrane</keyword>
<dbReference type="GO" id="GO:0005886">
    <property type="term" value="C:plasma membrane"/>
    <property type="evidence" value="ECO:0007669"/>
    <property type="project" value="TreeGrafter"/>
</dbReference>
<keyword evidence="7 15" id="KW-1133">Transmembrane helix</keyword>
<dbReference type="EMBL" id="CAIIXF020000009">
    <property type="protein sequence ID" value="CAH1794638.1"/>
    <property type="molecule type" value="Genomic_DNA"/>
</dbReference>
<evidence type="ECO:0000313" key="16">
    <source>
        <dbReference type="EMBL" id="CAH1794638.1"/>
    </source>
</evidence>
<evidence type="ECO:0000256" key="8">
    <source>
        <dbReference type="ARBA" id="ARBA00023053"/>
    </source>
</evidence>
<feature type="transmembrane region" description="Helical" evidence="15">
    <location>
        <begin position="47"/>
        <end position="67"/>
    </location>
</feature>
<evidence type="ECO:0000256" key="2">
    <source>
        <dbReference type="ARBA" id="ARBA00006434"/>
    </source>
</evidence>
<dbReference type="GO" id="GO:0008292">
    <property type="term" value="P:acetylcholine biosynthetic process"/>
    <property type="evidence" value="ECO:0007669"/>
    <property type="project" value="UniProtKB-ARBA"/>
</dbReference>
<evidence type="ECO:0000256" key="3">
    <source>
        <dbReference type="ARBA" id="ARBA00022448"/>
    </source>
</evidence>
<feature type="transmembrane region" description="Helical" evidence="15">
    <location>
        <begin position="336"/>
        <end position="361"/>
    </location>
</feature>
<feature type="region of interest" description="Disordered" evidence="14">
    <location>
        <begin position="522"/>
        <end position="549"/>
    </location>
</feature>
<feature type="transmembrane region" description="Helical" evidence="15">
    <location>
        <begin position="6"/>
        <end position="26"/>
    </location>
</feature>
<evidence type="ECO:0000256" key="13">
    <source>
        <dbReference type="RuleBase" id="RU362091"/>
    </source>
</evidence>
<feature type="transmembrane region" description="Helical" evidence="15">
    <location>
        <begin position="475"/>
        <end position="496"/>
    </location>
</feature>
<evidence type="ECO:0000256" key="5">
    <source>
        <dbReference type="ARBA" id="ARBA00022847"/>
    </source>
</evidence>
<feature type="transmembrane region" description="Helical" evidence="15">
    <location>
        <begin position="186"/>
        <end position="204"/>
    </location>
</feature>
<reference evidence="16" key="1">
    <citation type="submission" date="2022-03" db="EMBL/GenBank/DDBJ databases">
        <authorList>
            <person name="Martin C."/>
        </authorList>
    </citation>
    <scope>NUCLEOTIDE SEQUENCE</scope>
</reference>
<feature type="transmembrane region" description="Helical" evidence="15">
    <location>
        <begin position="159"/>
        <end position="179"/>
    </location>
</feature>
<dbReference type="InterPro" id="IPR038377">
    <property type="entry name" value="Na/Glc_symporter_sf"/>
</dbReference>
<evidence type="ECO:0000256" key="10">
    <source>
        <dbReference type="ARBA" id="ARBA00023136"/>
    </source>
</evidence>
<dbReference type="PANTHER" id="PTHR45897">
    <property type="entry name" value="HIGH-AFFINITY CHOLINE TRANSPORTER 1"/>
    <property type="match status" value="1"/>
</dbReference>
<dbReference type="PANTHER" id="PTHR45897:SF4">
    <property type="entry name" value="HIGH-AFFINITY CHOLINE TRANSPORTER 1"/>
    <property type="match status" value="1"/>
</dbReference>
<dbReference type="CDD" id="cd11474">
    <property type="entry name" value="SLC5sbd_CHT"/>
    <property type="match status" value="1"/>
</dbReference>
<comment type="subcellular location">
    <subcellularLocation>
        <location evidence="1">Membrane</location>
        <topology evidence="1">Multi-pass membrane protein</topology>
    </subcellularLocation>
</comment>
<keyword evidence="17" id="KW-1185">Reference proteome</keyword>
<feature type="transmembrane region" description="Helical" evidence="15">
    <location>
        <begin position="121"/>
        <end position="147"/>
    </location>
</feature>
<feature type="transmembrane region" description="Helical" evidence="15">
    <location>
        <begin position="267"/>
        <end position="293"/>
    </location>
</feature>
<feature type="transmembrane region" description="Helical" evidence="15">
    <location>
        <begin position="237"/>
        <end position="255"/>
    </location>
</feature>
<dbReference type="InterPro" id="IPR001734">
    <property type="entry name" value="Na/solute_symporter"/>
</dbReference>
<dbReference type="AlphaFoldDB" id="A0A8S4PKE9"/>
<accession>A0A8S4PKE9</accession>
<dbReference type="GO" id="GO:0005307">
    <property type="term" value="F:choline:sodium symporter activity"/>
    <property type="evidence" value="ECO:0007669"/>
    <property type="project" value="TreeGrafter"/>
</dbReference>
<keyword evidence="6" id="KW-0530">Neurotransmitter biosynthesis</keyword>
<feature type="transmembrane region" description="Helical" evidence="15">
    <location>
        <begin position="79"/>
        <end position="100"/>
    </location>
</feature>
<keyword evidence="9" id="KW-0406">Ion transport</keyword>
<feature type="transmembrane region" description="Helical" evidence="15">
    <location>
        <begin position="410"/>
        <end position="430"/>
    </location>
</feature>
<evidence type="ECO:0000256" key="11">
    <source>
        <dbReference type="ARBA" id="ARBA00023180"/>
    </source>
</evidence>
<evidence type="ECO:0008006" key="18">
    <source>
        <dbReference type="Google" id="ProtNLM"/>
    </source>
</evidence>
<evidence type="ECO:0000256" key="6">
    <source>
        <dbReference type="ARBA" id="ARBA00022979"/>
    </source>
</evidence>
<evidence type="ECO:0000256" key="12">
    <source>
        <dbReference type="ARBA" id="ARBA00023201"/>
    </source>
</evidence>
<sequence>MVINWWGVAAIIIFYLIILVIGLIAGRKAKQFGKEANSEDVIVAKRDIGVVVGIFTMTATWVGGGYINGTAEATFFNGLAWTQAPFGYAISLALGGFFFAKPMREQGYITMLDPFTRKYGDVMGGFLFIPALMAEVFWSASILSALGATLSVVMGIDNLIAIIVSACIAVFYTLLGGLYSVAYTDIVQLICIFVGLWLSVPFAMTHEAVTPIAQTALPGEVTAGWVGTIAVKDIGTWLDYALLLIFGGIPWQAYFQRVLSSRSAGRAQMLSFVGAFGCFIMTIPAILIGAVGYSTDWNKTDYFTDGRNWSLTNGSIPEDDNKLILPLVLQYLCPTWVSFVGLGAVSAAVMSSADSSVLSASSMFANNVYKMIFRRRASQNEILWILRVGIFVVGALATVMGITVKSIYDLFSLCSDLVFVILFPQLLLVVHWPPSNTYGSVCGYIVGLVLRLGGGEPILSLPQVIPYPYEMPFRAVSMLCSLVTIICVSLFTNMLFHNGILPKSADIFKAVLYDRSIYKSSDKTAEVSSPSDSDSKNGISNPGLVASSTDDLDKAKYNATAL</sequence>
<dbReference type="Gene3D" id="1.20.1730.10">
    <property type="entry name" value="Sodium/glucose cotransporter"/>
    <property type="match status" value="1"/>
</dbReference>
<keyword evidence="5" id="KW-0769">Symport</keyword>
<proteinExistence type="inferred from homology"/>
<comment type="similarity">
    <text evidence="2 13">Belongs to the sodium:solute symporter (SSF) (TC 2.A.21) family.</text>
</comment>
<evidence type="ECO:0000256" key="15">
    <source>
        <dbReference type="SAM" id="Phobius"/>
    </source>
</evidence>
<evidence type="ECO:0000256" key="14">
    <source>
        <dbReference type="SAM" id="MobiDB-lite"/>
    </source>
</evidence>